<dbReference type="RefSeq" id="WP_309793122.1">
    <property type="nucleotide sequence ID" value="NZ_JAVDPW010000002.1"/>
</dbReference>
<dbReference type="Proteomes" id="UP001262410">
    <property type="component" value="Unassembled WGS sequence"/>
</dbReference>
<sequence length="212" mass="23411">MADSDDITTLPALSRRDLLGGATVLSINAADARRRGASSDPVLDLFQEWRALDAELDAWQDDWQKKEGVLLRTVGMPRVIVPVPGEAEPVSACEPAEIDALLEDLPGTEELRQRLHREFAAHRRRWEMAAAAIGFGPAEERVNLAWDRWDTLTETIWQVPAGTLAGMAAKLAMVLSIGQSRSDDDEFPWPPLRSVLADLQQLVELPVSLDPT</sequence>
<name>A0ABU1JK79_9PROT</name>
<organism evidence="1 2">
    <name type="scientific">Inquilinus ginsengisoli</name>
    <dbReference type="NCBI Taxonomy" id="363840"/>
    <lineage>
        <taxon>Bacteria</taxon>
        <taxon>Pseudomonadati</taxon>
        <taxon>Pseudomonadota</taxon>
        <taxon>Alphaproteobacteria</taxon>
        <taxon>Rhodospirillales</taxon>
        <taxon>Rhodospirillaceae</taxon>
        <taxon>Inquilinus</taxon>
    </lineage>
</organism>
<protein>
    <submittedName>
        <fullName evidence="1">Uncharacterized protein</fullName>
    </submittedName>
</protein>
<gene>
    <name evidence="1" type="ORF">E9232_001521</name>
</gene>
<evidence type="ECO:0000313" key="2">
    <source>
        <dbReference type="Proteomes" id="UP001262410"/>
    </source>
</evidence>
<keyword evidence="2" id="KW-1185">Reference proteome</keyword>
<reference evidence="1 2" key="1">
    <citation type="submission" date="2023-07" db="EMBL/GenBank/DDBJ databases">
        <title>Sorghum-associated microbial communities from plants grown in Nebraska, USA.</title>
        <authorList>
            <person name="Schachtman D."/>
        </authorList>
    </citation>
    <scope>NUCLEOTIDE SEQUENCE [LARGE SCALE GENOMIC DNA]</scope>
    <source>
        <strain evidence="1 2">584</strain>
    </source>
</reference>
<proteinExistence type="predicted"/>
<dbReference type="EMBL" id="JAVDPW010000002">
    <property type="protein sequence ID" value="MDR6289014.1"/>
    <property type="molecule type" value="Genomic_DNA"/>
</dbReference>
<comment type="caution">
    <text evidence="1">The sequence shown here is derived from an EMBL/GenBank/DDBJ whole genome shotgun (WGS) entry which is preliminary data.</text>
</comment>
<accession>A0ABU1JK79</accession>
<evidence type="ECO:0000313" key="1">
    <source>
        <dbReference type="EMBL" id="MDR6289014.1"/>
    </source>
</evidence>